<organism evidence="2 3">
    <name type="scientific">Bacillus methanolicus PB1</name>
    <dbReference type="NCBI Taxonomy" id="997296"/>
    <lineage>
        <taxon>Bacteria</taxon>
        <taxon>Bacillati</taxon>
        <taxon>Bacillota</taxon>
        <taxon>Bacilli</taxon>
        <taxon>Bacillales</taxon>
        <taxon>Bacillaceae</taxon>
        <taxon>Bacillus</taxon>
    </lineage>
</organism>
<evidence type="ECO:0000313" key="2">
    <source>
        <dbReference type="EMBL" id="EIJ82091.1"/>
    </source>
</evidence>
<keyword evidence="1" id="KW-0812">Transmembrane</keyword>
<proteinExistence type="predicted"/>
<keyword evidence="1" id="KW-0472">Membrane</keyword>
<dbReference type="eggNOG" id="COG3238">
    <property type="taxonomic scope" value="Bacteria"/>
</dbReference>
<dbReference type="Pfam" id="PF04657">
    <property type="entry name" value="DMT_YdcZ"/>
    <property type="match status" value="1"/>
</dbReference>
<feature type="transmembrane region" description="Helical" evidence="1">
    <location>
        <begin position="94"/>
        <end position="114"/>
    </location>
</feature>
<gene>
    <name evidence="2" type="ORF">PB1_04105</name>
</gene>
<dbReference type="RefSeq" id="WP_003350882.1">
    <property type="nucleotide sequence ID" value="NZ_AFEU01000001.1"/>
</dbReference>
<sequence length="142" mass="15423">MLGVLFSLIAGILISLQSIFNTRVSEKIGLWETNTIVHGLGFIVSLILLFILRDGSINKMNEVNKVYLLGGVFGAVIVYSVMKGVTLLGPAYSVSILLISQLIISLIIDIFGLFGTDKIIFSAYKAIGIAMMIIGIILFKLK</sequence>
<dbReference type="OrthoDB" id="9789346at2"/>
<dbReference type="STRING" id="997296.PB1_04105"/>
<name>I3E6H0_BACMT</name>
<keyword evidence="1" id="KW-1133">Transmembrane helix</keyword>
<dbReference type="PATRIC" id="fig|997296.3.peg.896"/>
<dbReference type="GO" id="GO:0005886">
    <property type="term" value="C:plasma membrane"/>
    <property type="evidence" value="ECO:0007669"/>
    <property type="project" value="TreeGrafter"/>
</dbReference>
<dbReference type="Proteomes" id="UP000010523">
    <property type="component" value="Unassembled WGS sequence"/>
</dbReference>
<protein>
    <recommendedName>
        <fullName evidence="4">DMT family transporter</fullName>
    </recommendedName>
</protein>
<evidence type="ECO:0008006" key="4">
    <source>
        <dbReference type="Google" id="ProtNLM"/>
    </source>
</evidence>
<dbReference type="EMBL" id="AFEU01000001">
    <property type="protein sequence ID" value="EIJ82091.1"/>
    <property type="molecule type" value="Genomic_DNA"/>
</dbReference>
<feature type="transmembrane region" description="Helical" evidence="1">
    <location>
        <begin position="34"/>
        <end position="52"/>
    </location>
</feature>
<feature type="transmembrane region" description="Helical" evidence="1">
    <location>
        <begin position="121"/>
        <end position="139"/>
    </location>
</feature>
<evidence type="ECO:0000256" key="1">
    <source>
        <dbReference type="SAM" id="Phobius"/>
    </source>
</evidence>
<reference evidence="2 3" key="1">
    <citation type="journal article" date="2012" name="Appl. Environ. Microbiol.">
        <title>Genome Sequence of Thermotolerant Bacillus methanolicus: Features and Regulation Related to Methylotrophy and Production of L-Lysine and L-Glutamate from Methanol.</title>
        <authorList>
            <person name="Heggeset T.M."/>
            <person name="Krog A."/>
            <person name="Balzer S."/>
            <person name="Wentzel A."/>
            <person name="Ellingsen T.E."/>
            <person name="Brautaset T."/>
        </authorList>
    </citation>
    <scope>NUCLEOTIDE SEQUENCE [LARGE SCALE GENOMIC DNA]</scope>
    <source>
        <strain evidence="2 3">PB1</strain>
    </source>
</reference>
<dbReference type="PANTHER" id="PTHR34821:SF3">
    <property type="entry name" value="MEMBRANE PROTEIN"/>
    <property type="match status" value="1"/>
</dbReference>
<keyword evidence="3" id="KW-1185">Reference proteome</keyword>
<dbReference type="InterPro" id="IPR006750">
    <property type="entry name" value="YdcZ"/>
</dbReference>
<dbReference type="PANTHER" id="PTHR34821">
    <property type="entry name" value="INNER MEMBRANE PROTEIN YDCZ"/>
    <property type="match status" value="1"/>
</dbReference>
<comment type="caution">
    <text evidence="2">The sequence shown here is derived from an EMBL/GenBank/DDBJ whole genome shotgun (WGS) entry which is preliminary data.</text>
</comment>
<dbReference type="AlphaFoldDB" id="I3E6H0"/>
<evidence type="ECO:0000313" key="3">
    <source>
        <dbReference type="Proteomes" id="UP000010523"/>
    </source>
</evidence>
<accession>I3E6H0</accession>
<feature type="transmembrane region" description="Helical" evidence="1">
    <location>
        <begin position="64"/>
        <end position="82"/>
    </location>
</feature>